<dbReference type="GeneID" id="28935238"/>
<evidence type="ECO:0000313" key="2">
    <source>
        <dbReference type="Proteomes" id="UP000054454"/>
    </source>
</evidence>
<gene>
    <name evidence="1" type="ORF">T552_00421</name>
</gene>
<dbReference type="RefSeq" id="XP_018227305.1">
    <property type="nucleotide sequence ID" value="XM_018369036.1"/>
</dbReference>
<name>A0A0W4ZQQ8_PNEC8</name>
<dbReference type="AlphaFoldDB" id="A0A0W4ZQQ8"/>
<dbReference type="Proteomes" id="UP000054454">
    <property type="component" value="Unassembled WGS sequence"/>
</dbReference>
<reference evidence="2" key="1">
    <citation type="journal article" date="2016" name="Nat. Commun.">
        <title>Genome analysis of three Pneumocystis species reveals adaptation mechanisms to life exclusively in mammalian hosts.</title>
        <authorList>
            <person name="Ma L."/>
            <person name="Chen Z."/>
            <person name="Huang D.W."/>
            <person name="Kutty G."/>
            <person name="Ishihara M."/>
            <person name="Wang H."/>
            <person name="Abouelleil A."/>
            <person name="Bishop L."/>
            <person name="Davey E."/>
            <person name="Deng R."/>
            <person name="Deng X."/>
            <person name="Fan L."/>
            <person name="Fantoni G."/>
            <person name="Fitzgerald M."/>
            <person name="Gogineni E."/>
            <person name="Goldberg J.M."/>
            <person name="Handley G."/>
            <person name="Hu X."/>
            <person name="Huber C."/>
            <person name="Jiao X."/>
            <person name="Jones K."/>
            <person name="Levin J.Z."/>
            <person name="Liu Y."/>
            <person name="Macdonald P."/>
            <person name="Melnikov A."/>
            <person name="Raley C."/>
            <person name="Sassi M."/>
            <person name="Sherman B.T."/>
            <person name="Song X."/>
            <person name="Sykes S."/>
            <person name="Tran B."/>
            <person name="Walsh L."/>
            <person name="Xia Y."/>
            <person name="Yang J."/>
            <person name="Young S."/>
            <person name="Zeng Q."/>
            <person name="Zheng X."/>
            <person name="Stephens R."/>
            <person name="Nusbaum C."/>
            <person name="Birren B.W."/>
            <person name="Azadi P."/>
            <person name="Lempicki R.A."/>
            <person name="Cuomo C.A."/>
            <person name="Kovacs J.A."/>
        </authorList>
    </citation>
    <scope>NUCLEOTIDE SEQUENCE [LARGE SCALE GENOMIC DNA]</scope>
    <source>
        <strain evidence="2">B80</strain>
    </source>
</reference>
<protein>
    <submittedName>
        <fullName evidence="1">Uncharacterized protein</fullName>
    </submittedName>
</protein>
<proteinExistence type="predicted"/>
<sequence length="287" mass="33579">MRFMRSTLFIWVRRGQRCISTEAFQIQVIGALTRKAEETNVSKIQEMSSNRRKNMKKDLFERLKRKKINILANPLIQGILPYDESKIPYGMKNSTLKKGYMGLPRPNNASIMDTNLIPYEEYEDLLALLRDINRGVSRKEEGNNLIGNEMLKEKFKSKKDDYEKNKKINHSSIIKKESYGQDMNVAKFMFVSKKDLGPYMPDWVILSKKLNNIEPKGYVARQFKGINKGLKRINVKVNEKESDCKDIFNMNEVTFFNDCIYKNSSIKPYKKIEMINIINDMLKCKTI</sequence>
<comment type="caution">
    <text evidence="1">The sequence shown here is derived from an EMBL/GenBank/DDBJ whole genome shotgun (WGS) entry which is preliminary data.</text>
</comment>
<evidence type="ECO:0000313" key="1">
    <source>
        <dbReference type="EMBL" id="KTW30709.1"/>
    </source>
</evidence>
<keyword evidence="2" id="KW-1185">Reference proteome</keyword>
<accession>A0A0W4ZQQ8</accession>
<dbReference type="VEuPathDB" id="FungiDB:T552_00421"/>
<dbReference type="OrthoDB" id="5410947at2759"/>
<organism evidence="1 2">
    <name type="scientific">Pneumocystis carinii (strain B80)</name>
    <name type="common">Rat pneumocystis pneumonia agent</name>
    <name type="synonym">Pneumocystis carinii f. sp. carinii</name>
    <dbReference type="NCBI Taxonomy" id="1408658"/>
    <lineage>
        <taxon>Eukaryota</taxon>
        <taxon>Fungi</taxon>
        <taxon>Dikarya</taxon>
        <taxon>Ascomycota</taxon>
        <taxon>Taphrinomycotina</taxon>
        <taxon>Pneumocystomycetes</taxon>
        <taxon>Pneumocystaceae</taxon>
        <taxon>Pneumocystis</taxon>
    </lineage>
</organism>
<dbReference type="EMBL" id="LFVZ01000002">
    <property type="protein sequence ID" value="KTW30709.1"/>
    <property type="molecule type" value="Genomic_DNA"/>
</dbReference>